<gene>
    <name evidence="2" type="ORF">I2H31_03960</name>
</gene>
<dbReference type="InterPro" id="IPR046219">
    <property type="entry name" value="DUF6252"/>
</dbReference>
<dbReference type="Proteomes" id="UP000618931">
    <property type="component" value="Unassembled WGS sequence"/>
</dbReference>
<dbReference type="RefSeq" id="WP_196291688.1">
    <property type="nucleotide sequence ID" value="NZ_JADQDM010000001.1"/>
</dbReference>
<dbReference type="PROSITE" id="PS51257">
    <property type="entry name" value="PROKAR_LIPOPROTEIN"/>
    <property type="match status" value="1"/>
</dbReference>
<protein>
    <recommendedName>
        <fullName evidence="4">Lipoprotein</fullName>
    </recommendedName>
</protein>
<evidence type="ECO:0000313" key="2">
    <source>
        <dbReference type="EMBL" id="MBF9220252.1"/>
    </source>
</evidence>
<accession>A0ABS0I025</accession>
<keyword evidence="3" id="KW-1185">Reference proteome</keyword>
<evidence type="ECO:0008006" key="4">
    <source>
        <dbReference type="Google" id="ProtNLM"/>
    </source>
</evidence>
<dbReference type="Pfam" id="PF19765">
    <property type="entry name" value="DUF6252"/>
    <property type="match status" value="1"/>
</dbReference>
<dbReference type="EMBL" id="JADQDM010000001">
    <property type="protein sequence ID" value="MBF9220252.1"/>
    <property type="molecule type" value="Genomic_DNA"/>
</dbReference>
<feature type="chain" id="PRO_5046896540" description="Lipoprotein" evidence="1">
    <location>
        <begin position="27"/>
        <end position="181"/>
    </location>
</feature>
<reference evidence="2 3" key="1">
    <citation type="submission" date="2020-11" db="EMBL/GenBank/DDBJ databases">
        <authorList>
            <person name="Kim M.K."/>
        </authorList>
    </citation>
    <scope>NUCLEOTIDE SEQUENCE [LARGE SCALE GENOMIC DNA]</scope>
    <source>
        <strain evidence="2 3">BT662</strain>
    </source>
</reference>
<name>A0ABS0I025_9BACT</name>
<evidence type="ECO:0000256" key="1">
    <source>
        <dbReference type="SAM" id="SignalP"/>
    </source>
</evidence>
<proteinExistence type="predicted"/>
<feature type="signal peptide" evidence="1">
    <location>
        <begin position="1"/>
        <end position="26"/>
    </location>
</feature>
<comment type="caution">
    <text evidence="2">The sequence shown here is derived from an EMBL/GenBank/DDBJ whole genome shotgun (WGS) entry which is preliminary data.</text>
</comment>
<sequence>MKTFRSVSRYALLLLCGAALSLSSCKKDSADDSGTSSGDGTVTWTHNGTTYTSTLTASAIVDTGDKIIVTGGSKDNNNIVSLSLLGINAKGAGTYDLRKGSVLDNYPVAALTLNASSGQGTTHNTLYGPNASNGTITVSQFDKAAQKLSGTFSFTAGAVPNTSATGTQNVTSGSFTFTKFR</sequence>
<keyword evidence="1" id="KW-0732">Signal</keyword>
<evidence type="ECO:0000313" key="3">
    <source>
        <dbReference type="Proteomes" id="UP000618931"/>
    </source>
</evidence>
<organism evidence="2 3">
    <name type="scientific">Hymenobacter ruricola</name>
    <dbReference type="NCBI Taxonomy" id="2791023"/>
    <lineage>
        <taxon>Bacteria</taxon>
        <taxon>Pseudomonadati</taxon>
        <taxon>Bacteroidota</taxon>
        <taxon>Cytophagia</taxon>
        <taxon>Cytophagales</taxon>
        <taxon>Hymenobacteraceae</taxon>
        <taxon>Hymenobacter</taxon>
    </lineage>
</organism>